<dbReference type="Proteomes" id="UP000095281">
    <property type="component" value="Unplaced"/>
</dbReference>
<organism evidence="2 3">
    <name type="scientific">Meloidogyne hapla</name>
    <name type="common">Root-knot nematode worm</name>
    <dbReference type="NCBI Taxonomy" id="6305"/>
    <lineage>
        <taxon>Eukaryota</taxon>
        <taxon>Metazoa</taxon>
        <taxon>Ecdysozoa</taxon>
        <taxon>Nematoda</taxon>
        <taxon>Chromadorea</taxon>
        <taxon>Rhabditida</taxon>
        <taxon>Tylenchina</taxon>
        <taxon>Tylenchomorpha</taxon>
        <taxon>Tylenchoidea</taxon>
        <taxon>Meloidogynidae</taxon>
        <taxon>Meloidogyninae</taxon>
        <taxon>Meloidogyne</taxon>
    </lineage>
</organism>
<evidence type="ECO:0000313" key="2">
    <source>
        <dbReference type="Proteomes" id="UP000095281"/>
    </source>
</evidence>
<keyword evidence="1" id="KW-1133">Transmembrane helix</keyword>
<proteinExistence type="predicted"/>
<keyword evidence="1" id="KW-0812">Transmembrane</keyword>
<dbReference type="WBParaSite" id="MhA1_Contig2338.frz3.gene1">
    <property type="protein sequence ID" value="MhA1_Contig2338.frz3.gene1"/>
    <property type="gene ID" value="MhA1_Contig2338.frz3.gene1"/>
</dbReference>
<sequence>MDAMEDSLYSQYKDSGFSWPLVLSTLPLVAVSVPGIFMNIVLVWVTITKRQV</sequence>
<accession>A0A1I8BHI0</accession>
<reference evidence="3" key="1">
    <citation type="submission" date="2016-11" db="UniProtKB">
        <authorList>
            <consortium name="WormBaseParasite"/>
        </authorList>
    </citation>
    <scope>IDENTIFICATION</scope>
</reference>
<feature type="transmembrane region" description="Helical" evidence="1">
    <location>
        <begin position="20"/>
        <end position="47"/>
    </location>
</feature>
<evidence type="ECO:0000313" key="3">
    <source>
        <dbReference type="WBParaSite" id="MhA1_Contig2338.frz3.gene1"/>
    </source>
</evidence>
<evidence type="ECO:0000256" key="1">
    <source>
        <dbReference type="SAM" id="Phobius"/>
    </source>
</evidence>
<dbReference type="AlphaFoldDB" id="A0A1I8BHI0"/>
<keyword evidence="1" id="KW-0472">Membrane</keyword>
<name>A0A1I8BHI0_MELHA</name>
<protein>
    <submittedName>
        <fullName evidence="3">G_PROTEIN_RECEP_F1_2 domain-containing protein</fullName>
    </submittedName>
</protein>
<keyword evidence="2" id="KW-1185">Reference proteome</keyword>